<accession>A0AAE3U206</accession>
<evidence type="ECO:0000313" key="3">
    <source>
        <dbReference type="EMBL" id="MDI7920878.1"/>
    </source>
</evidence>
<reference evidence="3" key="1">
    <citation type="submission" date="2022-03" db="EMBL/GenBank/DDBJ databases">
        <title>Fererhizobium litorale gen. nov., sp. nov., isolated from sandy sediments of the Sea of Japan seashore.</title>
        <authorList>
            <person name="Romanenko L."/>
            <person name="Kurilenko V."/>
            <person name="Otstavnykh N."/>
            <person name="Svetashev V."/>
            <person name="Tekutyeva L."/>
            <person name="Isaeva M."/>
            <person name="Mikhailov V."/>
        </authorList>
    </citation>
    <scope>NUCLEOTIDE SEQUENCE</scope>
    <source>
        <strain evidence="3">KMM 9576</strain>
    </source>
</reference>
<dbReference type="Proteomes" id="UP001161580">
    <property type="component" value="Unassembled WGS sequence"/>
</dbReference>
<dbReference type="InterPro" id="IPR011050">
    <property type="entry name" value="Pectin_lyase_fold/virulence"/>
</dbReference>
<evidence type="ECO:0000313" key="4">
    <source>
        <dbReference type="Proteomes" id="UP001161580"/>
    </source>
</evidence>
<evidence type="ECO:0000256" key="1">
    <source>
        <dbReference type="SAM" id="SignalP"/>
    </source>
</evidence>
<protein>
    <submittedName>
        <fullName evidence="3">Right-handed parallel beta-helix repeat-containing protein</fullName>
    </submittedName>
</protein>
<gene>
    <name evidence="3" type="ORF">MRS75_02125</name>
</gene>
<dbReference type="InterPro" id="IPR012334">
    <property type="entry name" value="Pectin_lyas_fold"/>
</dbReference>
<name>A0AAE3U206_9HYPH</name>
<dbReference type="InterPro" id="IPR006626">
    <property type="entry name" value="PbH1"/>
</dbReference>
<feature type="chain" id="PRO_5042033702" evidence="1">
    <location>
        <begin position="26"/>
        <end position="315"/>
    </location>
</feature>
<organism evidence="3 4">
    <name type="scientific">Ferirhizobium litorale</name>
    <dbReference type="NCBI Taxonomy" id="2927786"/>
    <lineage>
        <taxon>Bacteria</taxon>
        <taxon>Pseudomonadati</taxon>
        <taxon>Pseudomonadota</taxon>
        <taxon>Alphaproteobacteria</taxon>
        <taxon>Hyphomicrobiales</taxon>
        <taxon>Rhizobiaceae</taxon>
        <taxon>Ferirhizobium</taxon>
    </lineage>
</organism>
<feature type="domain" description="Right handed beta helix" evidence="2">
    <location>
        <begin position="114"/>
        <end position="262"/>
    </location>
</feature>
<dbReference type="Gene3D" id="2.160.20.10">
    <property type="entry name" value="Single-stranded right-handed beta-helix, Pectin lyase-like"/>
    <property type="match status" value="1"/>
</dbReference>
<dbReference type="AlphaFoldDB" id="A0AAE3U206"/>
<dbReference type="RefSeq" id="WP_311785038.1">
    <property type="nucleotide sequence ID" value="NZ_JALDYY010000001.1"/>
</dbReference>
<dbReference type="SUPFAM" id="SSF51126">
    <property type="entry name" value="Pectin lyase-like"/>
    <property type="match status" value="1"/>
</dbReference>
<keyword evidence="4" id="KW-1185">Reference proteome</keyword>
<dbReference type="EMBL" id="JALDYZ010000001">
    <property type="protein sequence ID" value="MDI7920878.1"/>
    <property type="molecule type" value="Genomic_DNA"/>
</dbReference>
<proteinExistence type="predicted"/>
<dbReference type="Pfam" id="PF13229">
    <property type="entry name" value="Beta_helix"/>
    <property type="match status" value="1"/>
</dbReference>
<dbReference type="SMART" id="SM00710">
    <property type="entry name" value="PbH1"/>
    <property type="match status" value="6"/>
</dbReference>
<keyword evidence="1" id="KW-0732">Signal</keyword>
<dbReference type="InterPro" id="IPR039448">
    <property type="entry name" value="Beta_helix"/>
</dbReference>
<evidence type="ECO:0000259" key="2">
    <source>
        <dbReference type="Pfam" id="PF13229"/>
    </source>
</evidence>
<feature type="signal peptide" evidence="1">
    <location>
        <begin position="1"/>
        <end position="25"/>
    </location>
</feature>
<sequence>MPSIPRKTYSEKFFFCVLVLLLAGAARGPTVGDLPMAKPERRQVLAISEPIARTPDTQPEGNTMLTGYPNASNTGVPAGTALTEYTGPMTITKAGTVIEGKIINGSLRVTAPDVVIKNCVVKYDGWWGIDADGAKNVTIQNCDIIGPGKSGDSNAGILASGNIIGNDISNSENGIVLLGGSSTVKGNYIHDLLDSAEDPHYDGISVQGGQNGVLIENNTVVGRDTSDIFIKNDFGPISNVIVNNNLLIGEPGYALYVDARASGGPITGVSITNNHVEKGFYGYYSIDKSSPVLSGNVEYANGQGPLPGGGTVTPN</sequence>
<comment type="caution">
    <text evidence="3">The sequence shown here is derived from an EMBL/GenBank/DDBJ whole genome shotgun (WGS) entry which is preliminary data.</text>
</comment>